<proteinExistence type="predicted"/>
<evidence type="ECO:0000313" key="2">
    <source>
        <dbReference type="EMBL" id="PTQ38775.1"/>
    </source>
</evidence>
<name>A0A2R6WY55_MARPO</name>
<gene>
    <name evidence="2" type="ORF">MARPO_0049s0065</name>
</gene>
<keyword evidence="3" id="KW-1185">Reference proteome</keyword>
<protein>
    <submittedName>
        <fullName evidence="2">Uncharacterized protein</fullName>
    </submittedName>
</protein>
<dbReference type="OrthoDB" id="10458057at2759"/>
<dbReference type="Gramene" id="Mp3g19690.1">
    <property type="protein sequence ID" value="Mp3g19690.1.cds"/>
    <property type="gene ID" value="Mp3g19690"/>
</dbReference>
<dbReference type="AlphaFoldDB" id="A0A2R6WY55"/>
<dbReference type="Proteomes" id="UP000244005">
    <property type="component" value="Unassembled WGS sequence"/>
</dbReference>
<reference evidence="3" key="1">
    <citation type="journal article" date="2017" name="Cell">
        <title>Insights into land plant evolution garnered from the Marchantia polymorpha genome.</title>
        <authorList>
            <person name="Bowman J.L."/>
            <person name="Kohchi T."/>
            <person name="Yamato K.T."/>
            <person name="Jenkins J."/>
            <person name="Shu S."/>
            <person name="Ishizaki K."/>
            <person name="Yamaoka S."/>
            <person name="Nishihama R."/>
            <person name="Nakamura Y."/>
            <person name="Berger F."/>
            <person name="Adam C."/>
            <person name="Aki S.S."/>
            <person name="Althoff F."/>
            <person name="Araki T."/>
            <person name="Arteaga-Vazquez M.A."/>
            <person name="Balasubrmanian S."/>
            <person name="Barry K."/>
            <person name="Bauer D."/>
            <person name="Boehm C.R."/>
            <person name="Briginshaw L."/>
            <person name="Caballero-Perez J."/>
            <person name="Catarino B."/>
            <person name="Chen F."/>
            <person name="Chiyoda S."/>
            <person name="Chovatia M."/>
            <person name="Davies K.M."/>
            <person name="Delmans M."/>
            <person name="Demura T."/>
            <person name="Dierschke T."/>
            <person name="Dolan L."/>
            <person name="Dorantes-Acosta A.E."/>
            <person name="Eklund D.M."/>
            <person name="Florent S.N."/>
            <person name="Flores-Sandoval E."/>
            <person name="Fujiyama A."/>
            <person name="Fukuzawa H."/>
            <person name="Galik B."/>
            <person name="Grimanelli D."/>
            <person name="Grimwood J."/>
            <person name="Grossniklaus U."/>
            <person name="Hamada T."/>
            <person name="Haseloff J."/>
            <person name="Hetherington A.J."/>
            <person name="Higo A."/>
            <person name="Hirakawa Y."/>
            <person name="Hundley H.N."/>
            <person name="Ikeda Y."/>
            <person name="Inoue K."/>
            <person name="Inoue S.I."/>
            <person name="Ishida S."/>
            <person name="Jia Q."/>
            <person name="Kakita M."/>
            <person name="Kanazawa T."/>
            <person name="Kawai Y."/>
            <person name="Kawashima T."/>
            <person name="Kennedy M."/>
            <person name="Kinose K."/>
            <person name="Kinoshita T."/>
            <person name="Kohara Y."/>
            <person name="Koide E."/>
            <person name="Komatsu K."/>
            <person name="Kopischke S."/>
            <person name="Kubo M."/>
            <person name="Kyozuka J."/>
            <person name="Lagercrantz U."/>
            <person name="Lin S.S."/>
            <person name="Lindquist E."/>
            <person name="Lipzen A.M."/>
            <person name="Lu C.W."/>
            <person name="De Luna E."/>
            <person name="Martienssen R.A."/>
            <person name="Minamino N."/>
            <person name="Mizutani M."/>
            <person name="Mizutani M."/>
            <person name="Mochizuki N."/>
            <person name="Monte I."/>
            <person name="Mosher R."/>
            <person name="Nagasaki H."/>
            <person name="Nakagami H."/>
            <person name="Naramoto S."/>
            <person name="Nishitani K."/>
            <person name="Ohtani M."/>
            <person name="Okamoto T."/>
            <person name="Okumura M."/>
            <person name="Phillips J."/>
            <person name="Pollak B."/>
            <person name="Reinders A."/>
            <person name="Rovekamp M."/>
            <person name="Sano R."/>
            <person name="Sawa S."/>
            <person name="Schmid M.W."/>
            <person name="Shirakawa M."/>
            <person name="Solano R."/>
            <person name="Spunde A."/>
            <person name="Suetsugu N."/>
            <person name="Sugano S."/>
            <person name="Sugiyama A."/>
            <person name="Sun R."/>
            <person name="Suzuki Y."/>
            <person name="Takenaka M."/>
            <person name="Takezawa D."/>
            <person name="Tomogane H."/>
            <person name="Tsuzuki M."/>
            <person name="Ueda T."/>
            <person name="Umeda M."/>
            <person name="Ward J.M."/>
            <person name="Watanabe Y."/>
            <person name="Yazaki K."/>
            <person name="Yokoyama R."/>
            <person name="Yoshitake Y."/>
            <person name="Yotsui I."/>
            <person name="Zachgo S."/>
            <person name="Schmutz J."/>
        </authorList>
    </citation>
    <scope>NUCLEOTIDE SEQUENCE [LARGE SCALE GENOMIC DNA]</scope>
    <source>
        <strain evidence="3">Tak-1</strain>
    </source>
</reference>
<dbReference type="EMBL" id="KZ772721">
    <property type="protein sequence ID" value="PTQ38775.1"/>
    <property type="molecule type" value="Genomic_DNA"/>
</dbReference>
<evidence type="ECO:0000256" key="1">
    <source>
        <dbReference type="SAM" id="MobiDB-lite"/>
    </source>
</evidence>
<evidence type="ECO:0000313" key="3">
    <source>
        <dbReference type="Proteomes" id="UP000244005"/>
    </source>
</evidence>
<sequence length="85" mass="9662">MTSTHVQRTRLIVQNLDKNHNSSAQNLAKQGDSDDRSCPRRQRQSWWPKSDQAARDRDIMEYSSSKGIAGVKFEDKKGLGGCRVQ</sequence>
<organism evidence="2 3">
    <name type="scientific">Marchantia polymorpha</name>
    <name type="common">Common liverwort</name>
    <name type="synonym">Marchantia aquatica</name>
    <dbReference type="NCBI Taxonomy" id="3197"/>
    <lineage>
        <taxon>Eukaryota</taxon>
        <taxon>Viridiplantae</taxon>
        <taxon>Streptophyta</taxon>
        <taxon>Embryophyta</taxon>
        <taxon>Marchantiophyta</taxon>
        <taxon>Marchantiopsida</taxon>
        <taxon>Marchantiidae</taxon>
        <taxon>Marchantiales</taxon>
        <taxon>Marchantiaceae</taxon>
        <taxon>Marchantia</taxon>
    </lineage>
</organism>
<accession>A0A2R6WY55</accession>
<feature type="region of interest" description="Disordered" evidence="1">
    <location>
        <begin position="14"/>
        <end position="57"/>
    </location>
</feature>